<dbReference type="Pfam" id="PF09861">
    <property type="entry name" value="Lar_N"/>
    <property type="match status" value="1"/>
</dbReference>
<dbReference type="Gene3D" id="3.90.226.30">
    <property type="match status" value="1"/>
</dbReference>
<evidence type="ECO:0000313" key="3">
    <source>
        <dbReference type="EMBL" id="ADE56371.1"/>
    </source>
</evidence>
<sequence>MTFCCTFASGRRTIDLFLDRRVTIAETSKETPLPNRPEDALAAPCESPLLRFLAREVSDIVVILPDATRAWQNVPLMAQALRREIREGGRMSVKWVIGGGQHRLPTAKEIKMLLEDIPLRGDSILCHNSAEGVRTKEITSRGTPVILHKAVARADLIVSAGGIAYHDLAGFSGGRKSILPGASGSEAIQHNHALSLKGSNFDPAVGCGYLKGNPVAEDMAEYQSLVLAERKGFLLNVIPDGKGNPYCYTAGDPVRAWLQGTVWAQELQTLWVSEKASLVAVSCGGYPYDIDLYQATKSISAVLHALEPKGGLLLFAELEDGAGPGSFGEDFRLAIEQPEAALGKLQDDFTIPAYIATKMASDLKSHPAALVTDRTDMVFPGKIFADGSKALQWLEKQIPPGPVLCVPAGNCVTIKAKERNTI</sequence>
<dbReference type="Pfam" id="PF21113">
    <property type="entry name" value="LarA_C"/>
    <property type="match status" value="1"/>
</dbReference>
<gene>
    <name evidence="3" type="ordered locus">Amico_0225</name>
</gene>
<dbReference type="PANTHER" id="PTHR33171">
    <property type="entry name" value="LAR_N DOMAIN-CONTAINING PROTEIN"/>
    <property type="match status" value="1"/>
</dbReference>
<evidence type="ECO:0000259" key="1">
    <source>
        <dbReference type="Pfam" id="PF09861"/>
    </source>
</evidence>
<dbReference type="InterPro" id="IPR043166">
    <property type="entry name" value="LarA-like_C"/>
</dbReference>
<feature type="domain" description="LarA-like N-terminal" evidence="1">
    <location>
        <begin position="38"/>
        <end position="197"/>
    </location>
</feature>
<dbReference type="InterPro" id="IPR018657">
    <property type="entry name" value="LarA-like_N"/>
</dbReference>
<accession>D5ECT9</accession>
<dbReference type="InterPro" id="IPR048068">
    <property type="entry name" value="LarA-like"/>
</dbReference>
<dbReference type="KEGG" id="aco:Amico_0225"/>
<dbReference type="GO" id="GO:0050043">
    <property type="term" value="F:lactate racemase activity"/>
    <property type="evidence" value="ECO:0007669"/>
    <property type="project" value="InterPro"/>
</dbReference>
<dbReference type="RefSeq" id="WP_013047637.1">
    <property type="nucleotide sequence ID" value="NC_014011.1"/>
</dbReference>
<organism evidence="3 4">
    <name type="scientific">Aminobacterium colombiense (strain DSM 12261 / ALA-1)</name>
    <dbReference type="NCBI Taxonomy" id="572547"/>
    <lineage>
        <taxon>Bacteria</taxon>
        <taxon>Thermotogati</taxon>
        <taxon>Synergistota</taxon>
        <taxon>Synergistia</taxon>
        <taxon>Synergistales</taxon>
        <taxon>Aminobacteriaceae</taxon>
        <taxon>Aminobacterium</taxon>
    </lineage>
</organism>
<keyword evidence="4" id="KW-1185">Reference proteome</keyword>
<dbReference type="PANTHER" id="PTHR33171:SF17">
    <property type="entry name" value="LARA-LIKE N-TERMINAL DOMAIN-CONTAINING PROTEIN"/>
    <property type="match status" value="1"/>
</dbReference>
<dbReference type="Proteomes" id="UP000002366">
    <property type="component" value="Chromosome"/>
</dbReference>
<dbReference type="HOGENOM" id="CLU_050189_0_0_0"/>
<name>D5ECT9_AMICL</name>
<feature type="domain" description="Lactate racemase C-terminal" evidence="2">
    <location>
        <begin position="274"/>
        <end position="333"/>
    </location>
</feature>
<dbReference type="EMBL" id="CP001997">
    <property type="protein sequence ID" value="ADE56371.1"/>
    <property type="molecule type" value="Genomic_DNA"/>
</dbReference>
<proteinExistence type="predicted"/>
<dbReference type="eggNOG" id="COG3875">
    <property type="taxonomic scope" value="Bacteria"/>
</dbReference>
<evidence type="ECO:0000259" key="2">
    <source>
        <dbReference type="Pfam" id="PF21113"/>
    </source>
</evidence>
<reference evidence="3 4" key="1">
    <citation type="journal article" date="2010" name="Stand. Genomic Sci.">
        <title>Complete genome sequence of Aminobacterium colombiense type strain (ALA-1).</title>
        <authorList>
            <person name="Chertkov O."/>
            <person name="Sikorski J."/>
            <person name="Brambilla E."/>
            <person name="Lapidus A."/>
            <person name="Copeland A."/>
            <person name="Glavina Del Rio T."/>
            <person name="Nolan M."/>
            <person name="Lucas S."/>
            <person name="Tice H."/>
            <person name="Cheng J.F."/>
            <person name="Han C."/>
            <person name="Detter J.C."/>
            <person name="Bruce D."/>
            <person name="Tapia R."/>
            <person name="Goodwin L."/>
            <person name="Pitluck S."/>
            <person name="Liolios K."/>
            <person name="Ivanova N."/>
            <person name="Mavromatis K."/>
            <person name="Ovchinnikova G."/>
            <person name="Pati A."/>
            <person name="Chen A."/>
            <person name="Palaniappan K."/>
            <person name="Land M."/>
            <person name="Hauser L."/>
            <person name="Chang Y.J."/>
            <person name="Jeffries C.D."/>
            <person name="Spring S."/>
            <person name="Rohde M."/>
            <person name="Goker M."/>
            <person name="Bristow J."/>
            <person name="Eisen J.A."/>
            <person name="Markowitz V."/>
            <person name="Hugenholtz P."/>
            <person name="Kyrpides N.C."/>
            <person name="Klenk H.P."/>
        </authorList>
    </citation>
    <scope>NUCLEOTIDE SEQUENCE [LARGE SCALE GENOMIC DNA]</scope>
    <source>
        <strain evidence="4">DSM 12261 / ALA-1</strain>
    </source>
</reference>
<protein>
    <submittedName>
        <fullName evidence="3">Uncharacterized protein</fullName>
    </submittedName>
</protein>
<dbReference type="InterPro" id="IPR048520">
    <property type="entry name" value="LarA_C"/>
</dbReference>
<dbReference type="STRING" id="572547.Amico_0225"/>
<dbReference type="AlphaFoldDB" id="D5ECT9"/>
<dbReference type="Gene3D" id="3.40.50.11440">
    <property type="match status" value="1"/>
</dbReference>
<dbReference type="OrthoDB" id="9770545at2"/>
<evidence type="ECO:0000313" key="4">
    <source>
        <dbReference type="Proteomes" id="UP000002366"/>
    </source>
</evidence>